<dbReference type="InterPro" id="IPR029045">
    <property type="entry name" value="ClpP/crotonase-like_dom_sf"/>
</dbReference>
<name>A0A6G9YJE7_9NOCA</name>
<gene>
    <name evidence="2" type="ORF">F5544_26045</name>
</gene>
<evidence type="ECO:0000313" key="2">
    <source>
        <dbReference type="EMBL" id="QIS13063.1"/>
    </source>
</evidence>
<reference evidence="2 3" key="1">
    <citation type="journal article" date="2019" name="ACS Chem. Biol.">
        <title>Identification and Mobilization of a Cryptic Antibiotic Biosynthesis Gene Locus from a Human-Pathogenic Nocardia Isolate.</title>
        <authorList>
            <person name="Herisse M."/>
            <person name="Ishida K."/>
            <person name="Porter J.L."/>
            <person name="Howden B."/>
            <person name="Hertweck C."/>
            <person name="Stinear T.P."/>
            <person name="Pidot S.J."/>
        </authorList>
    </citation>
    <scope>NUCLEOTIDE SEQUENCE [LARGE SCALE GENOMIC DNA]</scope>
    <source>
        <strain evidence="2 3">AUSMDU00012717</strain>
    </source>
</reference>
<evidence type="ECO:0000313" key="3">
    <source>
        <dbReference type="Proteomes" id="UP000503540"/>
    </source>
</evidence>
<proteinExistence type="inferred from homology"/>
<organism evidence="2 3">
    <name type="scientific">Nocardia arthritidis</name>
    <dbReference type="NCBI Taxonomy" id="228602"/>
    <lineage>
        <taxon>Bacteria</taxon>
        <taxon>Bacillati</taxon>
        <taxon>Actinomycetota</taxon>
        <taxon>Actinomycetes</taxon>
        <taxon>Mycobacteriales</taxon>
        <taxon>Nocardiaceae</taxon>
        <taxon>Nocardia</taxon>
    </lineage>
</organism>
<protein>
    <submittedName>
        <fullName evidence="2">Crotonase/enoyl-CoA hydratase family protein</fullName>
    </submittedName>
</protein>
<dbReference type="EMBL" id="CP046172">
    <property type="protein sequence ID" value="QIS13063.1"/>
    <property type="molecule type" value="Genomic_DNA"/>
</dbReference>
<dbReference type="KEGG" id="nah:F5544_26045"/>
<dbReference type="PANTHER" id="PTHR43802">
    <property type="entry name" value="ENOYL-COA HYDRATASE"/>
    <property type="match status" value="1"/>
</dbReference>
<accession>A0A6G9YJE7</accession>
<dbReference type="Gene3D" id="3.90.226.10">
    <property type="entry name" value="2-enoyl-CoA Hydratase, Chain A, domain 1"/>
    <property type="match status" value="1"/>
</dbReference>
<dbReference type="SUPFAM" id="SSF52096">
    <property type="entry name" value="ClpP/crotonase"/>
    <property type="match status" value="1"/>
</dbReference>
<comment type="similarity">
    <text evidence="1">Belongs to the enoyl-CoA hydratase/isomerase family.</text>
</comment>
<sequence length="426" mass="47264">MHGFTTPIRSATSVQTHYAPAIVCRRALSDNFEAGRDLSRSVGHGYRQSFSRLPVPGSVGSHAGRRLPCGVAIPKLQRVHKGFHVNQPDYQNHSGTRPAAWYENWAQTPDSPFRDRPEPKDDREYRTLTYERDGRIARITFDRPDKGNSITPDTPIDLAHAVERADLDPRVHVILVSGRGKGFCGGYDLDMFAEQGMKPAEGELDRTGTVLDPVVQAVNHNPWGTWDPMIDYAMMSRFNRGFASLLHANKPTVAKLHGFAVAGGTDIALYADQIICADDTKIGYPPTRVWGIPAAGMWAHRLGDQRAKRLLFTGDCISGKQAAEWGLAVESWPADELDERTEALVERIARMPVNQLMMAKLALNSALLSQGVANSAMISTVFDGVSRHTREGYAFQLRSATAGFREAVRERDEPYGDYKRAQFDTD</sequence>
<dbReference type="GO" id="GO:0003824">
    <property type="term" value="F:catalytic activity"/>
    <property type="evidence" value="ECO:0007669"/>
    <property type="project" value="UniProtKB-ARBA"/>
</dbReference>
<evidence type="ECO:0000256" key="1">
    <source>
        <dbReference type="ARBA" id="ARBA00005254"/>
    </source>
</evidence>
<dbReference type="InterPro" id="IPR001753">
    <property type="entry name" value="Enoyl-CoA_hydra/iso"/>
</dbReference>
<dbReference type="Pfam" id="PF00378">
    <property type="entry name" value="ECH_1"/>
    <property type="match status" value="2"/>
</dbReference>
<dbReference type="CDD" id="cd06558">
    <property type="entry name" value="crotonase-like"/>
    <property type="match status" value="1"/>
</dbReference>
<dbReference type="PANTHER" id="PTHR43802:SF1">
    <property type="entry name" value="IP11341P-RELATED"/>
    <property type="match status" value="1"/>
</dbReference>
<dbReference type="NCBIfam" id="NF006128">
    <property type="entry name" value="PRK08272.1"/>
    <property type="match status" value="1"/>
</dbReference>
<dbReference type="Proteomes" id="UP000503540">
    <property type="component" value="Chromosome"/>
</dbReference>
<dbReference type="AlphaFoldDB" id="A0A6G9YJE7"/>
<keyword evidence="3" id="KW-1185">Reference proteome</keyword>